<proteinExistence type="predicted"/>
<organism evidence="3 4">
    <name type="scientific">Alteriqipengyuania halimionae</name>
    <dbReference type="NCBI Taxonomy" id="1926630"/>
    <lineage>
        <taxon>Bacteria</taxon>
        <taxon>Pseudomonadati</taxon>
        <taxon>Pseudomonadota</taxon>
        <taxon>Alphaproteobacteria</taxon>
        <taxon>Sphingomonadales</taxon>
        <taxon>Erythrobacteraceae</taxon>
        <taxon>Alteriqipengyuania</taxon>
    </lineage>
</organism>
<dbReference type="PROSITE" id="PS51257">
    <property type="entry name" value="PROKAR_LIPOPROTEIN"/>
    <property type="match status" value="1"/>
</dbReference>
<gene>
    <name evidence="3" type="ORF">GRI68_00820</name>
</gene>
<comment type="caution">
    <text evidence="3">The sequence shown here is derived from an EMBL/GenBank/DDBJ whole genome shotgun (WGS) entry which is preliminary data.</text>
</comment>
<sequence>MKRVYPLILLMTTLAACASPRGEYPSLAIRDGERMGGSAESAPPAPPAPRQPLSTDIDTRVKQLRELGKANHQEFADVEARAARLVSAARGTPITSKANASAQIALAELQSAHDATLAVLAELDVLLAEATIADALMQDIAEARNELAAITSDELARLAKLGGNLSNR</sequence>
<dbReference type="AlphaFoldDB" id="A0A6I4U1E4"/>
<evidence type="ECO:0000313" key="4">
    <source>
        <dbReference type="Proteomes" id="UP000429229"/>
    </source>
</evidence>
<dbReference type="Proteomes" id="UP000429229">
    <property type="component" value="Unassembled WGS sequence"/>
</dbReference>
<keyword evidence="2" id="KW-0732">Signal</keyword>
<name>A0A6I4U1E4_9SPHN</name>
<evidence type="ECO:0008006" key="5">
    <source>
        <dbReference type="Google" id="ProtNLM"/>
    </source>
</evidence>
<evidence type="ECO:0000256" key="1">
    <source>
        <dbReference type="SAM" id="MobiDB-lite"/>
    </source>
</evidence>
<feature type="signal peptide" evidence="2">
    <location>
        <begin position="1"/>
        <end position="18"/>
    </location>
</feature>
<evidence type="ECO:0000256" key="2">
    <source>
        <dbReference type="SAM" id="SignalP"/>
    </source>
</evidence>
<protein>
    <recommendedName>
        <fullName evidence="5">Periplasmic heavy metal sensor</fullName>
    </recommendedName>
</protein>
<evidence type="ECO:0000313" key="3">
    <source>
        <dbReference type="EMBL" id="MXP08723.1"/>
    </source>
</evidence>
<feature type="region of interest" description="Disordered" evidence="1">
    <location>
        <begin position="33"/>
        <end position="54"/>
    </location>
</feature>
<feature type="chain" id="PRO_5026236943" description="Periplasmic heavy metal sensor" evidence="2">
    <location>
        <begin position="19"/>
        <end position="168"/>
    </location>
</feature>
<dbReference type="EMBL" id="WTYR01000001">
    <property type="protein sequence ID" value="MXP08723.1"/>
    <property type="molecule type" value="Genomic_DNA"/>
</dbReference>
<reference evidence="3 4" key="1">
    <citation type="submission" date="2019-12" db="EMBL/GenBank/DDBJ databases">
        <title>Genomic-based taxomic classification of the family Erythrobacteraceae.</title>
        <authorList>
            <person name="Xu L."/>
        </authorList>
    </citation>
    <scope>NUCLEOTIDE SEQUENCE [LARGE SCALE GENOMIC DNA]</scope>
    <source>
        <strain evidence="3 4">LMG 29519</strain>
    </source>
</reference>
<accession>A0A6I4U1E4</accession>
<keyword evidence="4" id="KW-1185">Reference proteome</keyword>